<dbReference type="Pfam" id="PF08282">
    <property type="entry name" value="Hydrolase_3"/>
    <property type="match status" value="1"/>
</dbReference>
<dbReference type="SFLD" id="SFLDS00003">
    <property type="entry name" value="Haloacid_Dehalogenase"/>
    <property type="match status" value="1"/>
</dbReference>
<dbReference type="OrthoDB" id="3180855at2"/>
<reference evidence="1 2" key="1">
    <citation type="submission" date="2018-09" db="EMBL/GenBank/DDBJ databases">
        <title>Characterization of the phylogenetic diversity of five novel species belonging to the genus Bifidobacterium.</title>
        <authorList>
            <person name="Lugli G.A."/>
            <person name="Duranti S."/>
            <person name="Milani C."/>
        </authorList>
    </citation>
    <scope>NUCLEOTIDE SEQUENCE [LARGE SCALE GENOMIC DNA]</scope>
    <source>
        <strain evidence="1 2">2033B</strain>
    </source>
</reference>
<dbReference type="Proteomes" id="UP000287470">
    <property type="component" value="Unassembled WGS sequence"/>
</dbReference>
<dbReference type="SUPFAM" id="SSF56784">
    <property type="entry name" value="HAD-like"/>
    <property type="match status" value="1"/>
</dbReference>
<dbReference type="Gene3D" id="3.40.50.1000">
    <property type="entry name" value="HAD superfamily/HAD-like"/>
    <property type="match status" value="1"/>
</dbReference>
<dbReference type="NCBIfam" id="TIGR01484">
    <property type="entry name" value="HAD-SF-IIB"/>
    <property type="match status" value="1"/>
</dbReference>
<dbReference type="CDD" id="cd07518">
    <property type="entry name" value="HAD_YbiV-Like"/>
    <property type="match status" value="1"/>
</dbReference>
<dbReference type="SFLD" id="SFLDG01140">
    <property type="entry name" value="C2.B:_Phosphomannomutase_and_P"/>
    <property type="match status" value="1"/>
</dbReference>
<dbReference type="PANTHER" id="PTHR10000">
    <property type="entry name" value="PHOSPHOSERINE PHOSPHATASE"/>
    <property type="match status" value="1"/>
</dbReference>
<dbReference type="InterPro" id="IPR023214">
    <property type="entry name" value="HAD_sf"/>
</dbReference>
<dbReference type="InterPro" id="IPR006379">
    <property type="entry name" value="HAD-SF_hydro_IIB"/>
</dbReference>
<dbReference type="NCBIfam" id="TIGR00099">
    <property type="entry name" value="Cof-subfamily"/>
    <property type="match status" value="1"/>
</dbReference>
<evidence type="ECO:0000313" key="2">
    <source>
        <dbReference type="Proteomes" id="UP000287470"/>
    </source>
</evidence>
<dbReference type="EMBL" id="QXGK01000001">
    <property type="protein sequence ID" value="RSX58804.1"/>
    <property type="molecule type" value="Genomic_DNA"/>
</dbReference>
<dbReference type="GO" id="GO:0005829">
    <property type="term" value="C:cytosol"/>
    <property type="evidence" value="ECO:0007669"/>
    <property type="project" value="TreeGrafter"/>
</dbReference>
<sequence length="286" mass="30964">MTASDWTAINGPQDIRLIVTDLDGTLLDEHSAVPDGFWTTLERLHGRGVHFVPASGRQYATLRAMFADRVGYELSYVAENGGVVAADGEIVDVSGVDTAITRTVIDLVDAACASGAHDVGLVLCGLTTAYVQRRDEPFLDECRKYYHALRIVDDLHDVIGLVESGEETMIKLAVFDFGDVESTARDVLAPAAADYAMVVSGAHWVDVMNPDTDKRRGVEALQRHFGVTPEQTAVFGDYLNDLGMLAAGEFSFAMGNAHPDLKRAARYIAPTNAEHGVLQVIDRIVA</sequence>
<gene>
    <name evidence="1" type="ORF">D2E24_0100</name>
</gene>
<dbReference type="RefSeq" id="WP_125967376.1">
    <property type="nucleotide sequence ID" value="NZ_QXGK01000001.1"/>
</dbReference>
<protein>
    <submittedName>
        <fullName evidence="1">Haloacid dehalogenase</fullName>
    </submittedName>
</protein>
<dbReference type="InterPro" id="IPR000150">
    <property type="entry name" value="Cof"/>
</dbReference>
<evidence type="ECO:0000313" key="1">
    <source>
        <dbReference type="EMBL" id="RSX58804.1"/>
    </source>
</evidence>
<comment type="caution">
    <text evidence="1">The sequence shown here is derived from an EMBL/GenBank/DDBJ whole genome shotgun (WGS) entry which is preliminary data.</text>
</comment>
<dbReference type="GO" id="GO:0016791">
    <property type="term" value="F:phosphatase activity"/>
    <property type="evidence" value="ECO:0007669"/>
    <property type="project" value="TreeGrafter"/>
</dbReference>
<keyword evidence="2" id="KW-1185">Reference proteome</keyword>
<dbReference type="GO" id="GO:0000287">
    <property type="term" value="F:magnesium ion binding"/>
    <property type="evidence" value="ECO:0007669"/>
    <property type="project" value="TreeGrafter"/>
</dbReference>
<organism evidence="1 2">
    <name type="scientific">Bifidobacterium samirii</name>
    <dbReference type="NCBI Taxonomy" id="2306974"/>
    <lineage>
        <taxon>Bacteria</taxon>
        <taxon>Bacillati</taxon>
        <taxon>Actinomycetota</taxon>
        <taxon>Actinomycetes</taxon>
        <taxon>Bifidobacteriales</taxon>
        <taxon>Bifidobacteriaceae</taxon>
        <taxon>Bifidobacterium</taxon>
    </lineage>
</organism>
<dbReference type="Gene3D" id="3.30.1240.10">
    <property type="match status" value="1"/>
</dbReference>
<proteinExistence type="predicted"/>
<dbReference type="AlphaFoldDB" id="A0A430FWX9"/>
<accession>A0A430FWX9</accession>
<dbReference type="InterPro" id="IPR036412">
    <property type="entry name" value="HAD-like_sf"/>
</dbReference>
<name>A0A430FWX9_9BIFI</name>
<dbReference type="PANTHER" id="PTHR10000:SF53">
    <property type="entry name" value="5-AMINO-6-(5-PHOSPHO-D-RIBITYLAMINO)URACIL PHOSPHATASE YBJI-RELATED"/>
    <property type="match status" value="1"/>
</dbReference>